<accession>Q479G1</accession>
<organism evidence="2">
    <name type="scientific">Dechloromonas aromatica (strain RCB)</name>
    <dbReference type="NCBI Taxonomy" id="159087"/>
    <lineage>
        <taxon>Bacteria</taxon>
        <taxon>Pseudomonadati</taxon>
        <taxon>Pseudomonadota</taxon>
        <taxon>Betaproteobacteria</taxon>
        <taxon>Rhodocyclales</taxon>
        <taxon>Azonexaceae</taxon>
        <taxon>Dechloromonas</taxon>
    </lineage>
</organism>
<protein>
    <submittedName>
        <fullName evidence="2">Ferredoxin</fullName>
    </submittedName>
</protein>
<dbReference type="GO" id="GO:0051537">
    <property type="term" value="F:2 iron, 2 sulfur cluster binding"/>
    <property type="evidence" value="ECO:0007669"/>
    <property type="project" value="InterPro"/>
</dbReference>
<feature type="domain" description="2Fe-2S ferredoxin-type" evidence="1">
    <location>
        <begin position="2"/>
        <end position="95"/>
    </location>
</feature>
<evidence type="ECO:0000313" key="2">
    <source>
        <dbReference type="EMBL" id="AAZ48520.1"/>
    </source>
</evidence>
<dbReference type="InterPro" id="IPR001041">
    <property type="entry name" value="2Fe-2S_ferredoxin-type"/>
</dbReference>
<dbReference type="InterPro" id="IPR006058">
    <property type="entry name" value="2Fe2S_fd_BS"/>
</dbReference>
<dbReference type="KEGG" id="dar:Daro_3791"/>
<dbReference type="OrthoDB" id="9806195at2"/>
<dbReference type="Gene3D" id="3.10.20.30">
    <property type="match status" value="1"/>
</dbReference>
<dbReference type="HOGENOM" id="CLU_082632_4_0_4"/>
<reference evidence="2" key="1">
    <citation type="submission" date="2005-08" db="EMBL/GenBank/DDBJ databases">
        <title>Complete sequence of Dechloromonas aromatica RCB.</title>
        <authorList>
            <person name="Salinero K.K."/>
            <person name="Copeland A."/>
            <person name="Lucas S."/>
            <person name="Lapidus A."/>
            <person name="Barry K."/>
            <person name="Detter J.C."/>
            <person name="Glavina T."/>
            <person name="Hammon N."/>
            <person name="Israni S."/>
            <person name="Pitluck S."/>
            <person name="Di Bartolo G."/>
            <person name="Trong S."/>
            <person name="Schmutz J."/>
            <person name="Larimer F."/>
            <person name="Land M."/>
            <person name="Ivanova N."/>
            <person name="Richardson P."/>
        </authorList>
    </citation>
    <scope>NUCLEOTIDE SEQUENCE</scope>
    <source>
        <strain evidence="2">RCB</strain>
    </source>
</reference>
<sequence>MIYFNVLIEETGETFRCSPNESLLVGMERLGKKGIPVGCRGGGCGVCKVEITSGDYVKRVMSRDYVSVEDEAAGRVLACRVRPSSDITLRVLGKMAKNVCRTSATQAVAAAA</sequence>
<dbReference type="STRING" id="159087.Daro_3791"/>
<evidence type="ECO:0000259" key="1">
    <source>
        <dbReference type="PROSITE" id="PS51085"/>
    </source>
</evidence>
<dbReference type="Pfam" id="PF00111">
    <property type="entry name" value="Fer2"/>
    <property type="match status" value="1"/>
</dbReference>
<dbReference type="SUPFAM" id="SSF54292">
    <property type="entry name" value="2Fe-2S ferredoxin-like"/>
    <property type="match status" value="1"/>
</dbReference>
<dbReference type="eggNOG" id="COG1018">
    <property type="taxonomic scope" value="Bacteria"/>
</dbReference>
<dbReference type="AlphaFoldDB" id="Q479G1"/>
<dbReference type="InterPro" id="IPR036010">
    <property type="entry name" value="2Fe-2S_ferredoxin-like_sf"/>
</dbReference>
<proteinExistence type="predicted"/>
<dbReference type="PROSITE" id="PS51085">
    <property type="entry name" value="2FE2S_FER_2"/>
    <property type="match status" value="1"/>
</dbReference>
<gene>
    <name evidence="2" type="ordered locus">Daro_3791</name>
</gene>
<dbReference type="CDD" id="cd00207">
    <property type="entry name" value="fer2"/>
    <property type="match status" value="1"/>
</dbReference>
<name>Q479G1_DECAR</name>
<dbReference type="PROSITE" id="PS00197">
    <property type="entry name" value="2FE2S_FER_1"/>
    <property type="match status" value="1"/>
</dbReference>
<dbReference type="EMBL" id="CP000089">
    <property type="protein sequence ID" value="AAZ48520.1"/>
    <property type="molecule type" value="Genomic_DNA"/>
</dbReference>
<dbReference type="InterPro" id="IPR012675">
    <property type="entry name" value="Beta-grasp_dom_sf"/>
</dbReference>